<evidence type="ECO:0000313" key="8">
    <source>
        <dbReference type="Proteomes" id="UP001604002"/>
    </source>
</evidence>
<keyword evidence="3" id="KW-0547">Nucleotide-binding</keyword>
<dbReference type="Pfam" id="PF00005">
    <property type="entry name" value="ABC_tran"/>
    <property type="match status" value="1"/>
</dbReference>
<dbReference type="InterPro" id="IPR003593">
    <property type="entry name" value="AAA+_ATPase"/>
</dbReference>
<proteinExistence type="inferred from homology"/>
<gene>
    <name evidence="7" type="ORF">V5F32_23475</name>
</gene>
<dbReference type="PANTHER" id="PTHR43820">
    <property type="entry name" value="HIGH-AFFINITY BRANCHED-CHAIN AMINO ACID TRANSPORT ATP-BINDING PROTEIN LIVF"/>
    <property type="match status" value="1"/>
</dbReference>
<dbReference type="InterPro" id="IPR052156">
    <property type="entry name" value="BCAA_Transport_ATP-bd_LivF"/>
</dbReference>
<dbReference type="Proteomes" id="UP001604002">
    <property type="component" value="Unassembled WGS sequence"/>
</dbReference>
<keyword evidence="8" id="KW-1185">Reference proteome</keyword>
<protein>
    <submittedName>
        <fullName evidence="7">ABC transporter ATP-binding protein</fullName>
    </submittedName>
</protein>
<evidence type="ECO:0000256" key="2">
    <source>
        <dbReference type="ARBA" id="ARBA00022448"/>
    </source>
</evidence>
<feature type="domain" description="ABC transporter" evidence="6">
    <location>
        <begin position="7"/>
        <end position="238"/>
    </location>
</feature>
<dbReference type="GO" id="GO:0005524">
    <property type="term" value="F:ATP binding"/>
    <property type="evidence" value="ECO:0007669"/>
    <property type="project" value="UniProtKB-KW"/>
</dbReference>
<dbReference type="PANTHER" id="PTHR43820:SF2">
    <property type="entry name" value="ABC TRANSPORTER ATP-BINDING PROTEIN"/>
    <property type="match status" value="1"/>
</dbReference>
<reference evidence="7 8" key="1">
    <citation type="submission" date="2024-02" db="EMBL/GenBank/DDBJ databases">
        <title>Expansion and revision of Xanthobacter and proposal of Roseixanthobacter gen. nov.</title>
        <authorList>
            <person name="Soltysiak M.P.M."/>
            <person name="Jalihal A."/>
            <person name="Ory A."/>
            <person name="Chrisophersen C."/>
            <person name="Lee A.D."/>
            <person name="Boulton J."/>
            <person name="Springer M."/>
        </authorList>
    </citation>
    <scope>NUCLEOTIDE SEQUENCE [LARGE SCALE GENOMIC DNA]</scope>
    <source>
        <strain evidence="7 8">23A</strain>
    </source>
</reference>
<accession>A0ABW7A274</accession>
<evidence type="ECO:0000256" key="5">
    <source>
        <dbReference type="ARBA" id="ARBA00022970"/>
    </source>
</evidence>
<dbReference type="PROSITE" id="PS50893">
    <property type="entry name" value="ABC_TRANSPORTER_2"/>
    <property type="match status" value="1"/>
</dbReference>
<evidence type="ECO:0000256" key="1">
    <source>
        <dbReference type="ARBA" id="ARBA00005417"/>
    </source>
</evidence>
<sequence length="238" mass="25634">MSGQPLLTVKGIDAFYGTSQALFGLDLEVRAGQVMALIGRNGAGKSTTMRALMGLVPAAAGEIALAGRTLSGAPPYIAARRGLGYVPEDRQIFTAHTVEENLEIAEKPGTDGRRFWTIQGVYDLFPILRERRHGAAGRLSGGEQQMLAIARTLMGNPDILLLDEPSEGLAPIIVDQIAEVVLSFRRAGLTVLLAEQNMHFCLRVATDVTVISKGVSVFRGDVEAFRANDDVKRHHLTA</sequence>
<name>A0ABW7A274_9HYPH</name>
<dbReference type="InterPro" id="IPR017871">
    <property type="entry name" value="ABC_transporter-like_CS"/>
</dbReference>
<dbReference type="CDD" id="cd03224">
    <property type="entry name" value="ABC_TM1139_LivF_branched"/>
    <property type="match status" value="1"/>
</dbReference>
<dbReference type="Gene3D" id="3.40.50.300">
    <property type="entry name" value="P-loop containing nucleotide triphosphate hydrolases"/>
    <property type="match status" value="1"/>
</dbReference>
<evidence type="ECO:0000256" key="3">
    <source>
        <dbReference type="ARBA" id="ARBA00022741"/>
    </source>
</evidence>
<evidence type="ECO:0000259" key="6">
    <source>
        <dbReference type="PROSITE" id="PS50893"/>
    </source>
</evidence>
<comment type="caution">
    <text evidence="7">The sequence shown here is derived from an EMBL/GenBank/DDBJ whole genome shotgun (WGS) entry which is preliminary data.</text>
</comment>
<organism evidence="7 8">
    <name type="scientific">Xanthobacter oligotrophicus</name>
    <dbReference type="NCBI Taxonomy" id="2607286"/>
    <lineage>
        <taxon>Bacteria</taxon>
        <taxon>Pseudomonadati</taxon>
        <taxon>Pseudomonadota</taxon>
        <taxon>Alphaproteobacteria</taxon>
        <taxon>Hyphomicrobiales</taxon>
        <taxon>Xanthobacteraceae</taxon>
        <taxon>Xanthobacter</taxon>
    </lineage>
</organism>
<evidence type="ECO:0000313" key="7">
    <source>
        <dbReference type="EMBL" id="MFG1375146.1"/>
    </source>
</evidence>
<evidence type="ECO:0000256" key="4">
    <source>
        <dbReference type="ARBA" id="ARBA00022840"/>
    </source>
</evidence>
<keyword evidence="4 7" id="KW-0067">ATP-binding</keyword>
<keyword evidence="5" id="KW-0029">Amino-acid transport</keyword>
<keyword evidence="2" id="KW-0813">Transport</keyword>
<dbReference type="EMBL" id="JBAFVH010000022">
    <property type="protein sequence ID" value="MFG1375146.1"/>
    <property type="molecule type" value="Genomic_DNA"/>
</dbReference>
<dbReference type="InterPro" id="IPR027417">
    <property type="entry name" value="P-loop_NTPase"/>
</dbReference>
<comment type="similarity">
    <text evidence="1">Belongs to the ABC transporter superfamily.</text>
</comment>
<dbReference type="SMART" id="SM00382">
    <property type="entry name" value="AAA"/>
    <property type="match status" value="1"/>
</dbReference>
<dbReference type="InterPro" id="IPR003439">
    <property type="entry name" value="ABC_transporter-like_ATP-bd"/>
</dbReference>
<dbReference type="SUPFAM" id="SSF52540">
    <property type="entry name" value="P-loop containing nucleoside triphosphate hydrolases"/>
    <property type="match status" value="1"/>
</dbReference>
<dbReference type="RefSeq" id="WP_393994673.1">
    <property type="nucleotide sequence ID" value="NZ_JBAFVH010000022.1"/>
</dbReference>
<dbReference type="PROSITE" id="PS00211">
    <property type="entry name" value="ABC_TRANSPORTER_1"/>
    <property type="match status" value="1"/>
</dbReference>